<evidence type="ECO:0000313" key="1">
    <source>
        <dbReference type="EMBL" id="RVW36146.1"/>
    </source>
</evidence>
<evidence type="ECO:0000313" key="2">
    <source>
        <dbReference type="Proteomes" id="UP000288805"/>
    </source>
</evidence>
<protein>
    <submittedName>
        <fullName evidence="1">Uncharacterized protein</fullName>
    </submittedName>
</protein>
<organism evidence="1 2">
    <name type="scientific">Vitis vinifera</name>
    <name type="common">Grape</name>
    <dbReference type="NCBI Taxonomy" id="29760"/>
    <lineage>
        <taxon>Eukaryota</taxon>
        <taxon>Viridiplantae</taxon>
        <taxon>Streptophyta</taxon>
        <taxon>Embryophyta</taxon>
        <taxon>Tracheophyta</taxon>
        <taxon>Spermatophyta</taxon>
        <taxon>Magnoliopsida</taxon>
        <taxon>eudicotyledons</taxon>
        <taxon>Gunneridae</taxon>
        <taxon>Pentapetalae</taxon>
        <taxon>rosids</taxon>
        <taxon>Vitales</taxon>
        <taxon>Vitaceae</taxon>
        <taxon>Viteae</taxon>
        <taxon>Vitis</taxon>
    </lineage>
</organism>
<name>A0A438DLA8_VITVI</name>
<sequence>MEFSGEMNIYKESELSGILKEKSERGEITKKRIRRALAEYPKPISPCRQFYPLSQNRYFTHLMSYGSD</sequence>
<reference evidence="1 2" key="1">
    <citation type="journal article" date="2018" name="PLoS Genet.">
        <title>Population sequencing reveals clonal diversity and ancestral inbreeding in the grapevine cultivar Chardonnay.</title>
        <authorList>
            <person name="Roach M.J."/>
            <person name="Johnson D.L."/>
            <person name="Bohlmann J."/>
            <person name="van Vuuren H.J."/>
            <person name="Jones S.J."/>
            <person name="Pretorius I.S."/>
            <person name="Schmidt S.A."/>
            <person name="Borneman A.R."/>
        </authorList>
    </citation>
    <scope>NUCLEOTIDE SEQUENCE [LARGE SCALE GENOMIC DNA]</scope>
    <source>
        <strain evidence="2">cv. Chardonnay</strain>
        <tissue evidence="1">Leaf</tissue>
    </source>
</reference>
<comment type="caution">
    <text evidence="1">The sequence shown here is derived from an EMBL/GenBank/DDBJ whole genome shotgun (WGS) entry which is preliminary data.</text>
</comment>
<dbReference type="EMBL" id="QGNW01001582">
    <property type="protein sequence ID" value="RVW36146.1"/>
    <property type="molecule type" value="Genomic_DNA"/>
</dbReference>
<gene>
    <name evidence="1" type="ORF">CK203_079715</name>
</gene>
<proteinExistence type="predicted"/>
<accession>A0A438DLA8</accession>
<dbReference type="Proteomes" id="UP000288805">
    <property type="component" value="Unassembled WGS sequence"/>
</dbReference>
<dbReference type="AlphaFoldDB" id="A0A438DLA8"/>